<accession>A0ABX5ENI7</accession>
<reference evidence="1 2" key="1">
    <citation type="submission" date="2018-03" db="EMBL/GenBank/DDBJ databases">
        <title>Genomic Encyclopedia of Archaeal and Bacterial Type Strains, Phase II (KMG-II): from individual species to whole genera.</title>
        <authorList>
            <person name="Goeker M."/>
        </authorList>
    </citation>
    <scope>NUCLEOTIDE SEQUENCE [LARGE SCALE GENOMIC DNA]</scope>
    <source>
        <strain evidence="1 2">RHA1</strain>
    </source>
</reference>
<sequence length="157" mass="18213">MTIKEIRIKDWLLKVDVEQTTRLYSQLGTFAEECGCIYCRNYTEVAKNFSNPLRSFFELLGIDPTKSAGDISEYEQENQMHLYGGWYHLVGEMLKGPDCMLPPENWNQINLIKIDSFEMGFTRNLQLVSPIFPKSVIQLEFVAKIPWILPDLPEDSE</sequence>
<name>A0ABX5ENI7_9BACL</name>
<comment type="caution">
    <text evidence="1">The sequence shown here is derived from an EMBL/GenBank/DDBJ whole genome shotgun (WGS) entry which is preliminary data.</text>
</comment>
<organism evidence="1 2">
    <name type="scientific">Laceyella sediminis</name>
    <dbReference type="NCBI Taxonomy" id="573074"/>
    <lineage>
        <taxon>Bacteria</taxon>
        <taxon>Bacillati</taxon>
        <taxon>Bacillota</taxon>
        <taxon>Bacilli</taxon>
        <taxon>Bacillales</taxon>
        <taxon>Thermoactinomycetaceae</taxon>
        <taxon>Laceyella</taxon>
    </lineage>
</organism>
<proteinExistence type="predicted"/>
<dbReference type="Proteomes" id="UP000238836">
    <property type="component" value="Unassembled WGS sequence"/>
</dbReference>
<evidence type="ECO:0000313" key="1">
    <source>
        <dbReference type="EMBL" id="PRZ12829.1"/>
    </source>
</evidence>
<evidence type="ECO:0000313" key="2">
    <source>
        <dbReference type="Proteomes" id="UP000238836"/>
    </source>
</evidence>
<dbReference type="EMBL" id="PVTZ01000011">
    <property type="protein sequence ID" value="PRZ12829.1"/>
    <property type="molecule type" value="Genomic_DNA"/>
</dbReference>
<keyword evidence="2" id="KW-1185">Reference proteome</keyword>
<gene>
    <name evidence="1" type="ORF">CLV36_11143</name>
</gene>
<protein>
    <submittedName>
        <fullName evidence="1">Uncharacterized protein</fullName>
    </submittedName>
</protein>
<dbReference type="RefSeq" id="WP_106342926.1">
    <property type="nucleotide sequence ID" value="NZ_PVTZ01000011.1"/>
</dbReference>